<feature type="non-terminal residue" evidence="2">
    <location>
        <position position="273"/>
    </location>
</feature>
<dbReference type="Proteomes" id="UP000747542">
    <property type="component" value="Unassembled WGS sequence"/>
</dbReference>
<dbReference type="PANTHER" id="PTHR23279">
    <property type="entry name" value="DEFECTIVE PROBOSCIS EXTENSION RESPONSE DPR -RELATED"/>
    <property type="match status" value="1"/>
</dbReference>
<evidence type="ECO:0000313" key="3">
    <source>
        <dbReference type="Proteomes" id="UP000747542"/>
    </source>
</evidence>
<name>A0A8J5JEK8_HOMAM</name>
<dbReference type="InterPro" id="IPR007110">
    <property type="entry name" value="Ig-like_dom"/>
</dbReference>
<dbReference type="Gene3D" id="2.60.40.10">
    <property type="entry name" value="Immunoglobulins"/>
    <property type="match status" value="2"/>
</dbReference>
<dbReference type="AlphaFoldDB" id="A0A8J5JEK8"/>
<keyword evidence="3" id="KW-1185">Reference proteome</keyword>
<evidence type="ECO:0000259" key="1">
    <source>
        <dbReference type="PROSITE" id="PS50835"/>
    </source>
</evidence>
<dbReference type="InterPro" id="IPR003599">
    <property type="entry name" value="Ig_sub"/>
</dbReference>
<feature type="domain" description="Ig-like" evidence="1">
    <location>
        <begin position="137"/>
        <end position="235"/>
    </location>
</feature>
<gene>
    <name evidence="2" type="primary">zig-8-L24</name>
    <name evidence="2" type="ORF">Hamer_G024993</name>
</gene>
<dbReference type="Pfam" id="PF00047">
    <property type="entry name" value="ig"/>
    <property type="match status" value="1"/>
</dbReference>
<dbReference type="InterPro" id="IPR036179">
    <property type="entry name" value="Ig-like_dom_sf"/>
</dbReference>
<dbReference type="PANTHER" id="PTHR23279:SF41">
    <property type="entry name" value="DEFECTIVE PROBOSCIS EXTENSION RESPONSE 4-RELATED"/>
    <property type="match status" value="1"/>
</dbReference>
<dbReference type="InterPro" id="IPR037448">
    <property type="entry name" value="Zig-8"/>
</dbReference>
<reference evidence="2" key="1">
    <citation type="journal article" date="2021" name="Sci. Adv.">
        <title>The American lobster genome reveals insights on longevity, neural, and immune adaptations.</title>
        <authorList>
            <person name="Polinski J.M."/>
            <person name="Zimin A.V."/>
            <person name="Clark K.F."/>
            <person name="Kohn A.B."/>
            <person name="Sadowski N."/>
            <person name="Timp W."/>
            <person name="Ptitsyn A."/>
            <person name="Khanna P."/>
            <person name="Romanova D.Y."/>
            <person name="Williams P."/>
            <person name="Greenwood S.J."/>
            <person name="Moroz L.L."/>
            <person name="Walt D.R."/>
            <person name="Bodnar A.G."/>
        </authorList>
    </citation>
    <scope>NUCLEOTIDE SEQUENCE</scope>
    <source>
        <strain evidence="2">GMGI-L3</strain>
    </source>
</reference>
<proteinExistence type="predicted"/>
<comment type="caution">
    <text evidence="2">The sequence shown here is derived from an EMBL/GenBank/DDBJ whole genome shotgun (WGS) entry which is preliminary data.</text>
</comment>
<protein>
    <submittedName>
        <fullName evidence="2">Zwei Ig domain protein zig-8-like 24</fullName>
    </submittedName>
</protein>
<organism evidence="2 3">
    <name type="scientific">Homarus americanus</name>
    <name type="common">American lobster</name>
    <dbReference type="NCBI Taxonomy" id="6706"/>
    <lineage>
        <taxon>Eukaryota</taxon>
        <taxon>Metazoa</taxon>
        <taxon>Ecdysozoa</taxon>
        <taxon>Arthropoda</taxon>
        <taxon>Crustacea</taxon>
        <taxon>Multicrustacea</taxon>
        <taxon>Malacostraca</taxon>
        <taxon>Eumalacostraca</taxon>
        <taxon>Eucarida</taxon>
        <taxon>Decapoda</taxon>
        <taxon>Pleocyemata</taxon>
        <taxon>Astacidea</taxon>
        <taxon>Nephropoidea</taxon>
        <taxon>Nephropidae</taxon>
        <taxon>Homarus</taxon>
    </lineage>
</organism>
<dbReference type="PROSITE" id="PS50835">
    <property type="entry name" value="IG_LIKE"/>
    <property type="match status" value="1"/>
</dbReference>
<sequence>SLHLTLQSLHLTLRSLHLTLQSLHLTLQSLHLTLQSLHLTLRSLHLTLQSLLLIPFSSVRPSVFQVSWIRRKDLHVLTTGAFTYTTDGRFRALHLVGSPYWTLQVDAPLVSDSGVYECQVSTQPKIFRRFTLSVVVPSAEIQGTHQMFMKAGSDINITCIVTGNVRGSPVTWYHTLPRHTTSVEVEEINAGGRGGVQLVTDKHAGTSWLLVTHATWRDAGNYTCAPANARPATVAIHVLDGKYLPDGVTYLTALPTRRSYLPDGVTCLTALPT</sequence>
<dbReference type="GO" id="GO:0032589">
    <property type="term" value="C:neuron projection membrane"/>
    <property type="evidence" value="ECO:0007669"/>
    <property type="project" value="TreeGrafter"/>
</dbReference>
<dbReference type="InterPro" id="IPR013783">
    <property type="entry name" value="Ig-like_fold"/>
</dbReference>
<dbReference type="InterPro" id="IPR013151">
    <property type="entry name" value="Immunoglobulin_dom"/>
</dbReference>
<dbReference type="EMBL" id="JAHLQT010041969">
    <property type="protein sequence ID" value="KAG7155339.1"/>
    <property type="molecule type" value="Genomic_DNA"/>
</dbReference>
<dbReference type="SUPFAM" id="SSF48726">
    <property type="entry name" value="Immunoglobulin"/>
    <property type="match status" value="2"/>
</dbReference>
<dbReference type="GO" id="GO:0050808">
    <property type="term" value="P:synapse organization"/>
    <property type="evidence" value="ECO:0007669"/>
    <property type="project" value="TreeGrafter"/>
</dbReference>
<accession>A0A8J5JEK8</accession>
<dbReference type="SMART" id="SM00409">
    <property type="entry name" value="IG"/>
    <property type="match status" value="2"/>
</dbReference>
<evidence type="ECO:0000313" key="2">
    <source>
        <dbReference type="EMBL" id="KAG7155339.1"/>
    </source>
</evidence>